<name>E6QM44_9ZZZZ</name>
<sequence>MNSAMLTKTNGRISSAWALQMKATTAEDPTRLIQTMTGAILGCGGWVLSRGANESGVINLLFEFERQHCVEMYTVLVAVGLELSQVAHIRFTELCQCTRNNNEDCGAEIVSVDLEIYSFPMEMAAVRGGMPEVG</sequence>
<organism evidence="1">
    <name type="scientific">mine drainage metagenome</name>
    <dbReference type="NCBI Taxonomy" id="410659"/>
    <lineage>
        <taxon>unclassified sequences</taxon>
        <taxon>metagenomes</taxon>
        <taxon>ecological metagenomes</taxon>
    </lineage>
</organism>
<comment type="caution">
    <text evidence="1">The sequence shown here is derived from an EMBL/GenBank/DDBJ whole genome shotgun (WGS) entry which is preliminary data.</text>
</comment>
<dbReference type="EMBL" id="CABQ01000204">
    <property type="protein sequence ID" value="CBI08315.1"/>
    <property type="molecule type" value="Genomic_DNA"/>
</dbReference>
<evidence type="ECO:0000313" key="1">
    <source>
        <dbReference type="EMBL" id="CBI08315.1"/>
    </source>
</evidence>
<reference evidence="1" key="1">
    <citation type="submission" date="2009-10" db="EMBL/GenBank/DDBJ databases">
        <title>Diversity of trophic interactions inside an arsenic-rich microbial ecosystem.</title>
        <authorList>
            <person name="Bertin P.N."/>
            <person name="Heinrich-Salmeron A."/>
            <person name="Pelletier E."/>
            <person name="Goulhen-Chollet F."/>
            <person name="Arsene-Ploetze F."/>
            <person name="Gallien S."/>
            <person name="Calteau A."/>
            <person name="Vallenet D."/>
            <person name="Casiot C."/>
            <person name="Chane-Woon-Ming B."/>
            <person name="Giloteaux L."/>
            <person name="Barakat M."/>
            <person name="Bonnefoy V."/>
            <person name="Bruneel O."/>
            <person name="Chandler M."/>
            <person name="Cleiss J."/>
            <person name="Duran R."/>
            <person name="Elbaz-Poulichet F."/>
            <person name="Fonknechten N."/>
            <person name="Lauga B."/>
            <person name="Mornico D."/>
            <person name="Ortet P."/>
            <person name="Schaeffer C."/>
            <person name="Siguier P."/>
            <person name="Alexander Thil Smith A."/>
            <person name="Van Dorsselaer A."/>
            <person name="Weissenbach J."/>
            <person name="Medigue C."/>
            <person name="Le Paslier D."/>
        </authorList>
    </citation>
    <scope>NUCLEOTIDE SEQUENCE</scope>
</reference>
<protein>
    <submittedName>
        <fullName evidence="1">Uncharacterized protein</fullName>
    </submittedName>
</protein>
<dbReference type="AlphaFoldDB" id="E6QM44"/>
<accession>E6QM44</accession>
<proteinExistence type="predicted"/>
<gene>
    <name evidence="1" type="ORF">CARN6_1769</name>
</gene>